<sequence length="116" mass="13252">MPTPYSMDLRRRVVAEVDRGSPPAEVARRFQVTERTIWNWLALRKETGQITPRQGDVGPECVLEPHRERIFKSVQDDPGLTLAQRQRQLGLPGCATTLWNALRRWGITLKKSAQSC</sequence>
<evidence type="ECO:0000313" key="6">
    <source>
        <dbReference type="EMBL" id="QDT56587.1"/>
    </source>
</evidence>
<gene>
    <name evidence="2" type="ORF">Pan44_10640</name>
    <name evidence="3" type="ORF">Pan44_11220</name>
    <name evidence="4" type="ORF">Pan44_30220</name>
    <name evidence="5" type="ORF">Pan44_34780</name>
    <name evidence="6" type="ORF">Pan44_46430</name>
    <name evidence="7" type="ORF">Pan44_48300</name>
    <name evidence="8" type="ORF">Pan44_48700</name>
    <name evidence="9" type="ORF">Pan44_52760</name>
</gene>
<dbReference type="InterPro" id="IPR002622">
    <property type="entry name" value="Transposase_14"/>
</dbReference>
<evidence type="ECO:0000313" key="2">
    <source>
        <dbReference type="EMBL" id="QDT53049.1"/>
    </source>
</evidence>
<dbReference type="InterPro" id="IPR009057">
    <property type="entry name" value="Homeodomain-like_sf"/>
</dbReference>
<dbReference type="EMBL" id="CP036271">
    <property type="protein sequence ID" value="QDT56770.1"/>
    <property type="molecule type" value="Genomic_DNA"/>
</dbReference>
<dbReference type="KEGG" id="ccos:Pan44_46430"/>
<dbReference type="KEGG" id="ccos:Pan44_48700"/>
<proteinExistence type="predicted"/>
<dbReference type="KEGG" id="ccos:Pan44_30220"/>
<evidence type="ECO:0000313" key="10">
    <source>
        <dbReference type="Proteomes" id="UP000315700"/>
    </source>
</evidence>
<dbReference type="RefSeq" id="WP_145027931.1">
    <property type="nucleotide sequence ID" value="NZ_CP036271.1"/>
</dbReference>
<name>A0A517SH31_9PLAN</name>
<dbReference type="KEGG" id="ccos:Pan44_52760"/>
<dbReference type="EMBL" id="CP036271">
    <property type="protein sequence ID" value="QDT53049.1"/>
    <property type="molecule type" value="Genomic_DNA"/>
</dbReference>
<dbReference type="InterPro" id="IPR036388">
    <property type="entry name" value="WH-like_DNA-bd_sf"/>
</dbReference>
<dbReference type="KEGG" id="ccos:Pan44_48300"/>
<dbReference type="EMBL" id="CP036271">
    <property type="protein sequence ID" value="QDT56587.1"/>
    <property type="molecule type" value="Genomic_DNA"/>
</dbReference>
<evidence type="ECO:0000313" key="9">
    <source>
        <dbReference type="EMBL" id="QDT57209.1"/>
    </source>
</evidence>
<dbReference type="Proteomes" id="UP000315700">
    <property type="component" value="Chromosome"/>
</dbReference>
<dbReference type="EMBL" id="CP036271">
    <property type="protein sequence ID" value="QDT55435.1"/>
    <property type="molecule type" value="Genomic_DNA"/>
</dbReference>
<protein>
    <submittedName>
        <fullName evidence="5">Transposase</fullName>
    </submittedName>
</protein>
<dbReference type="KEGG" id="ccos:Pan44_34780"/>
<dbReference type="EMBL" id="CP036271">
    <property type="protein sequence ID" value="QDT54981.1"/>
    <property type="molecule type" value="Genomic_DNA"/>
</dbReference>
<reference evidence="5 10" key="1">
    <citation type="submission" date="2019-02" db="EMBL/GenBank/DDBJ databases">
        <title>Deep-cultivation of Planctomycetes and their phenomic and genomic characterization uncovers novel biology.</title>
        <authorList>
            <person name="Wiegand S."/>
            <person name="Jogler M."/>
            <person name="Boedeker C."/>
            <person name="Pinto D."/>
            <person name="Vollmers J."/>
            <person name="Rivas-Marin E."/>
            <person name="Kohn T."/>
            <person name="Peeters S.H."/>
            <person name="Heuer A."/>
            <person name="Rast P."/>
            <person name="Oberbeckmann S."/>
            <person name="Bunk B."/>
            <person name="Jeske O."/>
            <person name="Meyerdierks A."/>
            <person name="Storesund J.E."/>
            <person name="Kallscheuer N."/>
            <person name="Luecker S."/>
            <person name="Lage O.M."/>
            <person name="Pohl T."/>
            <person name="Merkel B.J."/>
            <person name="Hornburger P."/>
            <person name="Mueller R.-W."/>
            <person name="Bruemmer F."/>
            <person name="Labrenz M."/>
            <person name="Spormann A.M."/>
            <person name="Op den Camp H."/>
            <person name="Overmann J."/>
            <person name="Amann R."/>
            <person name="Jetten M.S.M."/>
            <person name="Mascher T."/>
            <person name="Medema M.H."/>
            <person name="Devos D.P."/>
            <person name="Kaster A.-K."/>
            <person name="Ovreas L."/>
            <person name="Rohde M."/>
            <person name="Galperin M.Y."/>
            <person name="Jogler C."/>
        </authorList>
    </citation>
    <scope>NUCLEOTIDE SEQUENCE [LARGE SCALE GENOMIC DNA]</scope>
    <source>
        <strain evidence="5 10">Pan44</strain>
    </source>
</reference>
<dbReference type="OrthoDB" id="287735at2"/>
<dbReference type="SUPFAM" id="SSF46689">
    <property type="entry name" value="Homeodomain-like"/>
    <property type="match status" value="1"/>
</dbReference>
<evidence type="ECO:0000313" key="4">
    <source>
        <dbReference type="EMBL" id="QDT54981.1"/>
    </source>
</evidence>
<evidence type="ECO:0000313" key="5">
    <source>
        <dbReference type="EMBL" id="QDT55435.1"/>
    </source>
</evidence>
<organism evidence="5 10">
    <name type="scientific">Caulifigura coniformis</name>
    <dbReference type="NCBI Taxonomy" id="2527983"/>
    <lineage>
        <taxon>Bacteria</taxon>
        <taxon>Pseudomonadati</taxon>
        <taxon>Planctomycetota</taxon>
        <taxon>Planctomycetia</taxon>
        <taxon>Planctomycetales</taxon>
        <taxon>Planctomycetaceae</taxon>
        <taxon>Caulifigura</taxon>
    </lineage>
</organism>
<feature type="domain" description="Transposase Synechocystis PCC 6803" evidence="1">
    <location>
        <begin position="5"/>
        <end position="112"/>
    </location>
</feature>
<dbReference type="Pfam" id="PF01710">
    <property type="entry name" value="HTH_Tnp_IS630"/>
    <property type="match status" value="1"/>
</dbReference>
<dbReference type="Gene3D" id="1.10.10.10">
    <property type="entry name" value="Winged helix-like DNA-binding domain superfamily/Winged helix DNA-binding domain"/>
    <property type="match status" value="1"/>
</dbReference>
<dbReference type="InParanoid" id="A0A517SH31"/>
<evidence type="ECO:0000313" key="8">
    <source>
        <dbReference type="EMBL" id="QDT56810.1"/>
    </source>
</evidence>
<evidence type="ECO:0000313" key="3">
    <source>
        <dbReference type="EMBL" id="QDT53107.1"/>
    </source>
</evidence>
<dbReference type="EMBL" id="CP036271">
    <property type="protein sequence ID" value="QDT56810.1"/>
    <property type="molecule type" value="Genomic_DNA"/>
</dbReference>
<dbReference type="AlphaFoldDB" id="A0A517SH31"/>
<evidence type="ECO:0000313" key="7">
    <source>
        <dbReference type="EMBL" id="QDT56770.1"/>
    </source>
</evidence>
<dbReference type="EMBL" id="CP036271">
    <property type="protein sequence ID" value="QDT53107.1"/>
    <property type="molecule type" value="Genomic_DNA"/>
</dbReference>
<evidence type="ECO:0000259" key="1">
    <source>
        <dbReference type="Pfam" id="PF01710"/>
    </source>
</evidence>
<accession>A0A517SH31</accession>
<dbReference type="KEGG" id="ccos:Pan44_11220"/>
<dbReference type="EMBL" id="CP036271">
    <property type="protein sequence ID" value="QDT57209.1"/>
    <property type="molecule type" value="Genomic_DNA"/>
</dbReference>
<keyword evidence="10" id="KW-1185">Reference proteome</keyword>
<dbReference type="KEGG" id="ccos:Pan44_10640"/>